<organism evidence="7 8">
    <name type="scientific">Nanoarchaeum equitans (strain Kin4-M)</name>
    <dbReference type="NCBI Taxonomy" id="228908"/>
    <lineage>
        <taxon>Archaea</taxon>
        <taxon>Nanobdellota</taxon>
        <taxon>Candidatus Nanoarchaeia</taxon>
        <taxon>Nanoarchaeales</taxon>
        <taxon>Nanoarchaeaceae</taxon>
        <taxon>Nanoarchaeum</taxon>
    </lineage>
</organism>
<keyword evidence="8" id="KW-1185">Reference proteome</keyword>
<evidence type="ECO:0000313" key="7">
    <source>
        <dbReference type="EMBL" id="AAR39044.1"/>
    </source>
</evidence>
<keyword evidence="1" id="KW-0677">Repeat</keyword>
<dbReference type="InterPro" id="IPR000644">
    <property type="entry name" value="CBS_dom"/>
</dbReference>
<feature type="transmembrane region" description="Helical" evidence="4">
    <location>
        <begin position="70"/>
        <end position="93"/>
    </location>
</feature>
<gene>
    <name evidence="7" type="ordered locus">NEQ189</name>
</gene>
<dbReference type="GO" id="GO:0005886">
    <property type="term" value="C:plasma membrane"/>
    <property type="evidence" value="ECO:0007669"/>
    <property type="project" value="TreeGrafter"/>
</dbReference>
<dbReference type="Pfam" id="PF00571">
    <property type="entry name" value="CBS"/>
    <property type="match status" value="1"/>
</dbReference>
<dbReference type="AlphaFoldDB" id="Q74NC7"/>
<evidence type="ECO:0000256" key="3">
    <source>
        <dbReference type="PROSITE-ProRule" id="PRU00703"/>
    </source>
</evidence>
<evidence type="ECO:0000259" key="5">
    <source>
        <dbReference type="PROSITE" id="PS51371"/>
    </source>
</evidence>
<dbReference type="BioCyc" id="NEQU228908:GJB6-205-MONOMER"/>
<name>Q74NC7_NANEQ</name>
<dbReference type="KEGG" id="neq:NEQ189"/>
<feature type="domain" description="CNNM transmembrane" evidence="6">
    <location>
        <begin position="1"/>
        <end position="169"/>
    </location>
</feature>
<keyword evidence="4" id="KW-0472">Membrane</keyword>
<keyword evidence="4" id="KW-1133">Transmembrane helix</keyword>
<feature type="domain" description="CBS" evidence="5">
    <location>
        <begin position="212"/>
        <end position="277"/>
    </location>
</feature>
<dbReference type="PROSITE" id="PS51846">
    <property type="entry name" value="CNNM"/>
    <property type="match status" value="1"/>
</dbReference>
<feature type="transmembrane region" description="Helical" evidence="4">
    <location>
        <begin position="43"/>
        <end position="63"/>
    </location>
</feature>
<dbReference type="STRING" id="228908.NEQ189"/>
<dbReference type="InterPro" id="IPR002550">
    <property type="entry name" value="CNNM"/>
</dbReference>
<keyword evidence="2 3" id="KW-0129">CBS domain</keyword>
<dbReference type="Gene3D" id="3.10.580.10">
    <property type="entry name" value="CBS-domain"/>
    <property type="match status" value="1"/>
</dbReference>
<sequence>MLPLILILLSALFSSYETAIVYYPSYKIRDKIVRKLKEDLDKTLIAILIANNFVNVLISVLVTDYLVNQLGFLGILPATIIVTILIITFGEIIPKYLALARPELILKFAPLIYLVKLIFYPLVLFYHKLASLFGKANNKLSKTEIINIIDEAIKKRYLQELEGRMVKKLLTLLDMPVNVVKKPLSDYKLVSHPTNESFALIYKGDEENIVGYIRDNQILKPLYVPQNITIKTLLEKMVKSQKDLAIVVNEYGDAIGVIELDALLRDLLSLPDYNIDAMKEHRYIIVDGDENVNDINDKYNLNLPLPKNYSTIAGLILEKTHRIPKKGEKIRINNYVLEILDSDDKKINKVKIYI</sequence>
<evidence type="ECO:0000256" key="1">
    <source>
        <dbReference type="ARBA" id="ARBA00022737"/>
    </source>
</evidence>
<dbReference type="EnsemblBacteria" id="AAR39044">
    <property type="protein sequence ID" value="AAR39044"/>
    <property type="gene ID" value="NEQ189"/>
</dbReference>
<evidence type="ECO:0000313" key="8">
    <source>
        <dbReference type="Proteomes" id="UP000000578"/>
    </source>
</evidence>
<evidence type="ECO:0000256" key="2">
    <source>
        <dbReference type="ARBA" id="ARBA00023122"/>
    </source>
</evidence>
<dbReference type="PROSITE" id="PS51371">
    <property type="entry name" value="CBS"/>
    <property type="match status" value="1"/>
</dbReference>
<dbReference type="HOGENOM" id="CLU_015237_4_1_2"/>
<dbReference type="SMART" id="SM01091">
    <property type="entry name" value="CorC_HlyC"/>
    <property type="match status" value="1"/>
</dbReference>
<dbReference type="Proteomes" id="UP000000578">
    <property type="component" value="Chromosome"/>
</dbReference>
<dbReference type="InterPro" id="IPR016169">
    <property type="entry name" value="FAD-bd_PCMH_sub2"/>
</dbReference>
<accession>Q74NC7</accession>
<dbReference type="InterPro" id="IPR036318">
    <property type="entry name" value="FAD-bd_PCMH-like_sf"/>
</dbReference>
<evidence type="ECO:0000259" key="6">
    <source>
        <dbReference type="PROSITE" id="PS51846"/>
    </source>
</evidence>
<reference evidence="7 8" key="1">
    <citation type="journal article" date="2003" name="Proc. Natl. Acad. Sci. U.S.A.">
        <title>The genome of Nanoarchaeum equitans: insights into early archaeal evolution and derived parasitism.</title>
        <authorList>
            <person name="Waters E."/>
            <person name="Hohn M.J."/>
            <person name="Ahel I."/>
            <person name="Graham D.E."/>
            <person name="Adams M.D."/>
            <person name="Barnstead M."/>
            <person name="Beeson K.Y."/>
            <person name="Bibbs L."/>
            <person name="Bolanos R."/>
            <person name="Keller M."/>
            <person name="Kretz K."/>
            <person name="Lin X."/>
            <person name="Mathur E."/>
            <person name="Ni J."/>
            <person name="Podar M."/>
            <person name="Richardson T."/>
            <person name="Sutton G.G."/>
            <person name="Simon M."/>
            <person name="Soll D."/>
            <person name="Stetter K.O."/>
            <person name="Short J.M."/>
            <person name="Noordewier M."/>
        </authorList>
    </citation>
    <scope>NUCLEOTIDE SEQUENCE [LARGE SCALE GENOMIC DNA]</scope>
    <source>
        <strain evidence="7 8">Kin4-M</strain>
    </source>
</reference>
<dbReference type="InterPro" id="IPR046342">
    <property type="entry name" value="CBS_dom_sf"/>
</dbReference>
<dbReference type="SUPFAM" id="SSF56176">
    <property type="entry name" value="FAD-binding/transporter-associated domain-like"/>
    <property type="match status" value="1"/>
</dbReference>
<dbReference type="Pfam" id="PF01595">
    <property type="entry name" value="CNNM"/>
    <property type="match status" value="1"/>
</dbReference>
<dbReference type="PANTHER" id="PTHR22777">
    <property type="entry name" value="HEMOLYSIN-RELATED"/>
    <property type="match status" value="1"/>
</dbReference>
<feature type="transmembrane region" description="Helical" evidence="4">
    <location>
        <begin position="105"/>
        <end position="126"/>
    </location>
</feature>
<dbReference type="Pfam" id="PF03471">
    <property type="entry name" value="CorC_HlyC"/>
    <property type="match status" value="1"/>
</dbReference>
<dbReference type="Gene3D" id="3.30.465.10">
    <property type="match status" value="1"/>
</dbReference>
<protein>
    <submittedName>
        <fullName evidence="7">NEQ189</fullName>
    </submittedName>
</protein>
<dbReference type="PANTHER" id="PTHR22777:SF17">
    <property type="entry name" value="UPF0053 PROTEIN SLL0260"/>
    <property type="match status" value="1"/>
</dbReference>
<dbReference type="SUPFAM" id="SSF54631">
    <property type="entry name" value="CBS-domain pair"/>
    <property type="match status" value="1"/>
</dbReference>
<dbReference type="GO" id="GO:0050660">
    <property type="term" value="F:flavin adenine dinucleotide binding"/>
    <property type="evidence" value="ECO:0007669"/>
    <property type="project" value="InterPro"/>
</dbReference>
<keyword evidence="4" id="KW-0812">Transmembrane</keyword>
<dbReference type="InterPro" id="IPR005170">
    <property type="entry name" value="Transptr-assoc_dom"/>
</dbReference>
<dbReference type="EMBL" id="AE017199">
    <property type="protein sequence ID" value="AAR39044.1"/>
    <property type="molecule type" value="Genomic_DNA"/>
</dbReference>
<proteinExistence type="predicted"/>
<evidence type="ECO:0000256" key="4">
    <source>
        <dbReference type="SAM" id="Phobius"/>
    </source>
</evidence>